<dbReference type="EMBL" id="MCFA01000062">
    <property type="protein sequence ID" value="ORY11315.1"/>
    <property type="molecule type" value="Genomic_DNA"/>
</dbReference>
<proteinExistence type="predicted"/>
<feature type="region of interest" description="Disordered" evidence="1">
    <location>
        <begin position="350"/>
        <end position="417"/>
    </location>
</feature>
<dbReference type="AlphaFoldDB" id="A0A1Y1ZNB7"/>
<feature type="compositionally biased region" description="Basic residues" evidence="1">
    <location>
        <begin position="318"/>
        <end position="329"/>
    </location>
</feature>
<evidence type="ECO:0000256" key="1">
    <source>
        <dbReference type="SAM" id="MobiDB-lite"/>
    </source>
</evidence>
<feature type="compositionally biased region" description="Basic and acidic residues" evidence="1">
    <location>
        <begin position="379"/>
        <end position="398"/>
    </location>
</feature>
<gene>
    <name evidence="2" type="ORF">BCR34DRAFT_565433</name>
</gene>
<dbReference type="Proteomes" id="UP000193144">
    <property type="component" value="Unassembled WGS sequence"/>
</dbReference>
<feature type="region of interest" description="Disordered" evidence="1">
    <location>
        <begin position="441"/>
        <end position="463"/>
    </location>
</feature>
<evidence type="ECO:0000313" key="2">
    <source>
        <dbReference type="EMBL" id="ORY11315.1"/>
    </source>
</evidence>
<feature type="non-terminal residue" evidence="2">
    <location>
        <position position="1"/>
    </location>
</feature>
<comment type="caution">
    <text evidence="2">The sequence shown here is derived from an EMBL/GenBank/DDBJ whole genome shotgun (WGS) entry which is preliminary data.</text>
</comment>
<reference evidence="2 3" key="1">
    <citation type="submission" date="2016-07" db="EMBL/GenBank/DDBJ databases">
        <title>Pervasive Adenine N6-methylation of Active Genes in Fungi.</title>
        <authorList>
            <consortium name="DOE Joint Genome Institute"/>
            <person name="Mondo S.J."/>
            <person name="Dannebaum R.O."/>
            <person name="Kuo R.C."/>
            <person name="Labutti K."/>
            <person name="Haridas S."/>
            <person name="Kuo A."/>
            <person name="Salamov A."/>
            <person name="Ahrendt S.R."/>
            <person name="Lipzen A."/>
            <person name="Sullivan W."/>
            <person name="Andreopoulos W.B."/>
            <person name="Clum A."/>
            <person name="Lindquist E."/>
            <person name="Daum C."/>
            <person name="Ramamoorthy G.K."/>
            <person name="Gryganskyi A."/>
            <person name="Culley D."/>
            <person name="Magnuson J.K."/>
            <person name="James T.Y."/>
            <person name="O'Malley M.A."/>
            <person name="Stajich J.E."/>
            <person name="Spatafora J.W."/>
            <person name="Visel A."/>
            <person name="Grigoriev I.V."/>
        </authorList>
    </citation>
    <scope>NUCLEOTIDE SEQUENCE [LARGE SCALE GENOMIC DNA]</scope>
    <source>
        <strain evidence="2 3">CBS 115471</strain>
    </source>
</reference>
<dbReference type="OrthoDB" id="5140048at2759"/>
<keyword evidence="3" id="KW-1185">Reference proteome</keyword>
<accession>A0A1Y1ZNB7</accession>
<sequence>MAKGEIGKIVGVGAVATALGGAYKFGEFVNKAKRMHDVGPANAVYVRLISRVRADLDEVKRLLTVPEIKFALQNNRPKAEWVYGAIRDMRGALENISPHTERVGGDIEGGRRVGLRHRLRWLLDEKEKLENREREVSAAHTSLCEVIGFLTALEPLDERERKGSERLEVDVDVHREGPSRYEEREVWAEGRGPGSERRVEERETYIETERGPRAQFEEREAYVERGPRTHVEERDVYVERGRGPHTHVEEREVYIERERERRPQSHTHIEERETFIDRDRAPRSRSEGRGAFVRHHDDHDEHDHKHRLGRLAHRIAHPGQHHHHHHHHEDRRVEERDVYIERRDGPRRVEERHLHIERDPRDPRHVEATYSSRGPAQYEESRYEERRYGPNDEDRVPQRESFMSGPPPPRSRGPYGEYAEYGAPQPSGAANYSSGGFRRHFQGDPGFGDEEVLNPQPVPPLNANEREVWVEEREDYRFDQYGNRLPERMLPGRLERTRYPVYPKSVM</sequence>
<feature type="compositionally biased region" description="Basic and acidic residues" evidence="1">
    <location>
        <begin position="350"/>
        <end position="367"/>
    </location>
</feature>
<protein>
    <submittedName>
        <fullName evidence="2">Uncharacterized protein</fullName>
    </submittedName>
</protein>
<feature type="region of interest" description="Disordered" evidence="1">
    <location>
        <begin position="257"/>
        <end position="289"/>
    </location>
</feature>
<evidence type="ECO:0000313" key="3">
    <source>
        <dbReference type="Proteomes" id="UP000193144"/>
    </source>
</evidence>
<organism evidence="2 3">
    <name type="scientific">Clohesyomyces aquaticus</name>
    <dbReference type="NCBI Taxonomy" id="1231657"/>
    <lineage>
        <taxon>Eukaryota</taxon>
        <taxon>Fungi</taxon>
        <taxon>Dikarya</taxon>
        <taxon>Ascomycota</taxon>
        <taxon>Pezizomycotina</taxon>
        <taxon>Dothideomycetes</taxon>
        <taxon>Pleosporomycetidae</taxon>
        <taxon>Pleosporales</taxon>
        <taxon>Lindgomycetaceae</taxon>
        <taxon>Clohesyomyces</taxon>
    </lineage>
</organism>
<name>A0A1Y1ZNB7_9PLEO</name>
<feature type="region of interest" description="Disordered" evidence="1">
    <location>
        <begin position="318"/>
        <end position="338"/>
    </location>
</feature>